<evidence type="ECO:0000313" key="5">
    <source>
        <dbReference type="RefSeq" id="XP_025067978.1"/>
    </source>
</evidence>
<dbReference type="GeneID" id="102384304"/>
<dbReference type="GO" id="GO:0015293">
    <property type="term" value="F:symporter activity"/>
    <property type="evidence" value="ECO:0007669"/>
    <property type="project" value="InterPro"/>
</dbReference>
<evidence type="ECO:0000256" key="2">
    <source>
        <dbReference type="ARBA" id="ARBA00008335"/>
    </source>
</evidence>
<dbReference type="PANTHER" id="PTHR11328:SF31">
    <property type="entry name" value="SODIUM-DEPENDENT LYSOPHOSPHATIDYLCHOLINE SYMPORTER 1 ISOFORM X1-RELATED"/>
    <property type="match status" value="1"/>
</dbReference>
<comment type="subcellular location">
    <subcellularLocation>
        <location evidence="1">Membrane</location>
        <topology evidence="1">Multi-pass membrane protein</topology>
    </subcellularLocation>
</comment>
<dbReference type="Gene3D" id="1.20.1250.20">
    <property type="entry name" value="MFS general substrate transporter like domains"/>
    <property type="match status" value="1"/>
</dbReference>
<keyword evidence="3" id="KW-1133">Transmembrane helix</keyword>
<evidence type="ECO:0000313" key="4">
    <source>
        <dbReference type="Proteomes" id="UP000189705"/>
    </source>
</evidence>
<feature type="transmembrane region" description="Helical" evidence="3">
    <location>
        <begin position="98"/>
        <end position="119"/>
    </location>
</feature>
<evidence type="ECO:0000256" key="3">
    <source>
        <dbReference type="SAM" id="Phobius"/>
    </source>
</evidence>
<keyword evidence="3" id="KW-0812">Transmembrane</keyword>
<dbReference type="SUPFAM" id="SSF103473">
    <property type="entry name" value="MFS general substrate transporter"/>
    <property type="match status" value="1"/>
</dbReference>
<protein>
    <submittedName>
        <fullName evidence="5">Sodium-dependent lysophosphatidylcholine symporter 1-B-like isoform X2</fullName>
    </submittedName>
</protein>
<evidence type="ECO:0000256" key="1">
    <source>
        <dbReference type="ARBA" id="ARBA00004141"/>
    </source>
</evidence>
<reference evidence="5" key="1">
    <citation type="submission" date="2025-08" db="UniProtKB">
        <authorList>
            <consortium name="RefSeq"/>
        </authorList>
    </citation>
    <scope>IDENTIFICATION</scope>
</reference>
<gene>
    <name evidence="5" type="primary">LOC102384304</name>
</gene>
<keyword evidence="4" id="KW-1185">Reference proteome</keyword>
<proteinExistence type="inferred from homology"/>
<comment type="similarity">
    <text evidence="2">Belongs to the major facilitator superfamily.</text>
</comment>
<dbReference type="RefSeq" id="XP_025067978.1">
    <property type="nucleotide sequence ID" value="XM_025212193.1"/>
</dbReference>
<dbReference type="Pfam" id="PF13347">
    <property type="entry name" value="MFS_2"/>
    <property type="match status" value="1"/>
</dbReference>
<keyword evidence="3" id="KW-0472">Membrane</keyword>
<dbReference type="AlphaFoldDB" id="A0A3Q0HBZ0"/>
<dbReference type="PANTHER" id="PTHR11328">
    <property type="entry name" value="MAJOR FACILITATOR SUPERFAMILY DOMAIN-CONTAINING PROTEIN"/>
    <property type="match status" value="1"/>
</dbReference>
<organism evidence="4 5">
    <name type="scientific">Alligator sinensis</name>
    <name type="common">Chinese alligator</name>
    <dbReference type="NCBI Taxonomy" id="38654"/>
    <lineage>
        <taxon>Eukaryota</taxon>
        <taxon>Metazoa</taxon>
        <taxon>Chordata</taxon>
        <taxon>Craniata</taxon>
        <taxon>Vertebrata</taxon>
        <taxon>Euteleostomi</taxon>
        <taxon>Archelosauria</taxon>
        <taxon>Archosauria</taxon>
        <taxon>Crocodylia</taxon>
        <taxon>Alligatoridae</taxon>
        <taxon>Alligatorinae</taxon>
        <taxon>Alligator</taxon>
    </lineage>
</organism>
<dbReference type="InterPro" id="IPR039672">
    <property type="entry name" value="MFS_2"/>
</dbReference>
<dbReference type="Proteomes" id="UP000189705">
    <property type="component" value="Unplaced"/>
</dbReference>
<accession>A0A3Q0HBZ0</accession>
<dbReference type="InterPro" id="IPR036259">
    <property type="entry name" value="MFS_trans_sf"/>
</dbReference>
<dbReference type="GO" id="GO:0008643">
    <property type="term" value="P:carbohydrate transport"/>
    <property type="evidence" value="ECO:0007669"/>
    <property type="project" value="InterPro"/>
</dbReference>
<sequence>MSELPQEGAPSGKTAVQGQAQPMLPLCRKVCYAIGGSPYQMTGSALGFFLQIFLLDVAQLKPFHASLILFLGQAWDAVTDPAIGFLVSRSPRRKFGKLIPWIAFSTPFGVTFYCMLWFVPFDTISVWQKCLWYLVMYCCFQACKSCYHVPYSSLTMFLGGSQRDRDSATAYRMGVEVFSTLVGSGIQGQIVGSYHASMTQICTALNRTLQNRTSAGLTDTLENTGIYNCLRGAELALCPVLPGPRVWSEGAAWAPESPGEIKAALLQEPEGHPGTPVLHPPALCLPLGLPGLPGYPGDLRLLLHACRRDGREVPALGAHHAGRSVCPSPQSCSSKPLSPPLCVSPPGHSFPLHPRVAVRAGAVWEEDDSARGAVDCHSCPHRYHPSDAQLPRLCRYGDHGGMQPGCPLPVTLVSGRDLQARDDLLLDG</sequence>
<name>A0A3Q0HBZ0_ALLSI</name>
<dbReference type="GO" id="GO:0005886">
    <property type="term" value="C:plasma membrane"/>
    <property type="evidence" value="ECO:0007669"/>
    <property type="project" value="TreeGrafter"/>
</dbReference>